<comment type="similarity">
    <text evidence="1 2">Belongs to the UPF0102 family.</text>
</comment>
<dbReference type="CDD" id="cd20736">
    <property type="entry name" value="PoNe_Nuclease"/>
    <property type="match status" value="1"/>
</dbReference>
<dbReference type="Pfam" id="PF02021">
    <property type="entry name" value="UPF0102"/>
    <property type="match status" value="1"/>
</dbReference>
<protein>
    <recommendedName>
        <fullName evidence="2">UPF0102 protein CAter282_4382</fullName>
    </recommendedName>
</protein>
<evidence type="ECO:0000313" key="4">
    <source>
        <dbReference type="Proteomes" id="UP000071778"/>
    </source>
</evidence>
<dbReference type="GO" id="GO:0003676">
    <property type="term" value="F:nucleic acid binding"/>
    <property type="evidence" value="ECO:0007669"/>
    <property type="project" value="InterPro"/>
</dbReference>
<accession>A0A127QQY6</accession>
<evidence type="ECO:0000313" key="3">
    <source>
        <dbReference type="EMBL" id="AMP12042.1"/>
    </source>
</evidence>
<dbReference type="HAMAP" id="MF_00048">
    <property type="entry name" value="UPF0102"/>
    <property type="match status" value="1"/>
</dbReference>
<evidence type="ECO:0000256" key="2">
    <source>
        <dbReference type="HAMAP-Rule" id="MF_00048"/>
    </source>
</evidence>
<dbReference type="NCBIfam" id="NF009150">
    <property type="entry name" value="PRK12497.1-3"/>
    <property type="match status" value="1"/>
</dbReference>
<dbReference type="PATRIC" id="fig|279058.17.peg.4722"/>
<dbReference type="PANTHER" id="PTHR34039">
    <property type="entry name" value="UPF0102 PROTEIN YRAN"/>
    <property type="match status" value="1"/>
</dbReference>
<dbReference type="PANTHER" id="PTHR34039:SF1">
    <property type="entry name" value="UPF0102 PROTEIN YRAN"/>
    <property type="match status" value="1"/>
</dbReference>
<organism evidence="3 4">
    <name type="scientific">Collimonas arenae</name>
    <dbReference type="NCBI Taxonomy" id="279058"/>
    <lineage>
        <taxon>Bacteria</taxon>
        <taxon>Pseudomonadati</taxon>
        <taxon>Pseudomonadota</taxon>
        <taxon>Betaproteobacteria</taxon>
        <taxon>Burkholderiales</taxon>
        <taxon>Oxalobacteraceae</taxon>
        <taxon>Collimonas</taxon>
    </lineage>
</organism>
<reference evidence="3 4" key="1">
    <citation type="submission" date="2015-11" db="EMBL/GenBank/DDBJ databases">
        <title>Exploring the genomic traits of fungus-feeding bacterial genus Collimonas.</title>
        <authorList>
            <person name="Song C."/>
            <person name="Schmidt R."/>
            <person name="de Jager V."/>
            <person name="Krzyzanowska D."/>
            <person name="Jongedijk E."/>
            <person name="Cankar K."/>
            <person name="Beekwilder J."/>
            <person name="van Veen A."/>
            <person name="de Boer W."/>
            <person name="van Veen J.A."/>
            <person name="Garbeva P."/>
        </authorList>
    </citation>
    <scope>NUCLEOTIDE SEQUENCE [LARGE SCALE GENOMIC DNA]</scope>
    <source>
        <strain evidence="3 4">Ter282</strain>
    </source>
</reference>
<dbReference type="AlphaFoldDB" id="A0A127QQY6"/>
<dbReference type="Gene3D" id="3.40.1350.10">
    <property type="match status" value="1"/>
</dbReference>
<evidence type="ECO:0000256" key="1">
    <source>
        <dbReference type="ARBA" id="ARBA00006738"/>
    </source>
</evidence>
<keyword evidence="4" id="KW-1185">Reference proteome</keyword>
<dbReference type="NCBIfam" id="TIGR00252">
    <property type="entry name" value="YraN family protein"/>
    <property type="match status" value="1"/>
</dbReference>
<dbReference type="InterPro" id="IPR003509">
    <property type="entry name" value="UPF0102_YraN-like"/>
</dbReference>
<dbReference type="InterPro" id="IPR011335">
    <property type="entry name" value="Restrct_endonuc-II-like"/>
</dbReference>
<dbReference type="Proteomes" id="UP000071778">
    <property type="component" value="Chromosome"/>
</dbReference>
<proteinExistence type="inferred from homology"/>
<dbReference type="RefSeq" id="WP_061534902.1">
    <property type="nucleotide sequence ID" value="NZ_CP013233.1"/>
</dbReference>
<gene>
    <name evidence="3" type="ORF">CAter282_4382</name>
</gene>
<sequence length="125" mass="13966">MSILRTILPGRSIQRGQAAEDMALAYLQQRGLQLVERNFRCKGGEIDLILSEPGPSHQLVFVEVRQRSSSRYGGAAASVTRSKQAKLIIAAQLFLQRYPKPPACRLDVLAIDGERIEWIKNAFDT</sequence>
<dbReference type="SUPFAM" id="SSF52980">
    <property type="entry name" value="Restriction endonuclease-like"/>
    <property type="match status" value="1"/>
</dbReference>
<dbReference type="InterPro" id="IPR011856">
    <property type="entry name" value="tRNA_endonuc-like_dom_sf"/>
</dbReference>
<dbReference type="OrthoDB" id="9794876at2"/>
<dbReference type="EMBL" id="CP013235">
    <property type="protein sequence ID" value="AMP12042.1"/>
    <property type="molecule type" value="Genomic_DNA"/>
</dbReference>
<name>A0A127QQY6_9BURK</name>